<dbReference type="GO" id="GO:0007059">
    <property type="term" value="P:chromosome segregation"/>
    <property type="evidence" value="ECO:0007669"/>
    <property type="project" value="UniProtKB-KW"/>
</dbReference>
<dbReference type="AlphaFoldDB" id="E1IHZ8"/>
<keyword evidence="6 15" id="KW-0547">Nucleotide-binding</keyword>
<feature type="region of interest" description="Disordered" evidence="16">
    <location>
        <begin position="246"/>
        <end position="299"/>
    </location>
</feature>
<dbReference type="InterPro" id="IPR002543">
    <property type="entry name" value="FtsK_dom"/>
</dbReference>
<dbReference type="Pfam" id="PF13491">
    <property type="entry name" value="FtsK_4TM"/>
    <property type="match status" value="1"/>
</dbReference>
<feature type="domain" description="FtsK" evidence="18">
    <location>
        <begin position="453"/>
        <end position="644"/>
    </location>
</feature>
<evidence type="ECO:0000256" key="1">
    <source>
        <dbReference type="ARBA" id="ARBA00004651"/>
    </source>
</evidence>
<keyword evidence="7" id="KW-0159">Chromosome partition</keyword>
<name>E1IHZ8_9CHLR</name>
<dbReference type="Pfam" id="PF01580">
    <property type="entry name" value="FtsK_SpoIIIE"/>
    <property type="match status" value="1"/>
</dbReference>
<keyword evidence="9 17" id="KW-1133">Transmembrane helix</keyword>
<organism evidence="19 20">
    <name type="scientific">Oscillochloris trichoides DG-6</name>
    <dbReference type="NCBI Taxonomy" id="765420"/>
    <lineage>
        <taxon>Bacteria</taxon>
        <taxon>Bacillati</taxon>
        <taxon>Chloroflexota</taxon>
        <taxon>Chloroflexia</taxon>
        <taxon>Chloroflexales</taxon>
        <taxon>Chloroflexineae</taxon>
        <taxon>Oscillochloridaceae</taxon>
        <taxon>Oscillochloris</taxon>
    </lineage>
</organism>
<evidence type="ECO:0000256" key="13">
    <source>
        <dbReference type="ARBA" id="ARBA00024986"/>
    </source>
</evidence>
<dbReference type="OrthoDB" id="9807790at2"/>
<evidence type="ECO:0000256" key="6">
    <source>
        <dbReference type="ARBA" id="ARBA00022741"/>
    </source>
</evidence>
<dbReference type="InterPro" id="IPR041027">
    <property type="entry name" value="FtsK_alpha"/>
</dbReference>
<evidence type="ECO:0000256" key="14">
    <source>
        <dbReference type="ARBA" id="ARBA00025923"/>
    </source>
</evidence>
<dbReference type="SUPFAM" id="SSF46785">
    <property type="entry name" value="Winged helix' DNA-binding domain"/>
    <property type="match status" value="1"/>
</dbReference>
<feature type="transmembrane region" description="Helical" evidence="17">
    <location>
        <begin position="78"/>
        <end position="100"/>
    </location>
</feature>
<dbReference type="InterPro" id="IPR036390">
    <property type="entry name" value="WH_DNA-bd_sf"/>
</dbReference>
<evidence type="ECO:0000256" key="4">
    <source>
        <dbReference type="ARBA" id="ARBA00022618"/>
    </source>
</evidence>
<comment type="similarity">
    <text evidence="2">Belongs to the FtsK/SpoIIIE/SftA family.</text>
</comment>
<evidence type="ECO:0000313" key="19">
    <source>
        <dbReference type="EMBL" id="EFO79203.1"/>
    </source>
</evidence>
<dbReference type="SUPFAM" id="SSF52540">
    <property type="entry name" value="P-loop containing nucleoside triphosphate hydrolases"/>
    <property type="match status" value="1"/>
</dbReference>
<reference evidence="19 20" key="1">
    <citation type="journal article" date="2011" name="J. Bacteriol.">
        <title>Draft genome sequence of the anoxygenic filamentous phototrophic bacterium Oscillochloris trichoides subsp. DG-6.</title>
        <authorList>
            <person name="Kuznetsov B.B."/>
            <person name="Ivanovsky R.N."/>
            <person name="Keppen O.I."/>
            <person name="Sukhacheva M.V."/>
            <person name="Bumazhkin B.K."/>
            <person name="Patutina E.O."/>
            <person name="Beletsky A.V."/>
            <person name="Mardanov A.V."/>
            <person name="Baslerov R.V."/>
            <person name="Panteleeva A.N."/>
            <person name="Kolganova T.V."/>
            <person name="Ravin N.V."/>
            <person name="Skryabin K.G."/>
        </authorList>
    </citation>
    <scope>NUCLEOTIDE SEQUENCE [LARGE SCALE GENOMIC DNA]</scope>
    <source>
        <strain evidence="19 20">DG-6</strain>
    </source>
</reference>
<dbReference type="GO" id="GO:0005524">
    <property type="term" value="F:ATP binding"/>
    <property type="evidence" value="ECO:0007669"/>
    <property type="project" value="UniProtKB-UniRule"/>
</dbReference>
<dbReference type="Pfam" id="PF09397">
    <property type="entry name" value="FtsK_gamma"/>
    <property type="match status" value="1"/>
</dbReference>
<keyword evidence="12" id="KW-0131">Cell cycle</keyword>
<dbReference type="STRING" id="765420.OSCT_2949"/>
<evidence type="ECO:0000256" key="11">
    <source>
        <dbReference type="ARBA" id="ARBA00023136"/>
    </source>
</evidence>
<evidence type="ECO:0000256" key="3">
    <source>
        <dbReference type="ARBA" id="ARBA00022475"/>
    </source>
</evidence>
<evidence type="ECO:0000256" key="2">
    <source>
        <dbReference type="ARBA" id="ARBA00006474"/>
    </source>
</evidence>
<dbReference type="SMART" id="SM00843">
    <property type="entry name" value="Ftsk_gamma"/>
    <property type="match status" value="1"/>
</dbReference>
<dbReference type="GO" id="GO:0005886">
    <property type="term" value="C:plasma membrane"/>
    <property type="evidence" value="ECO:0007669"/>
    <property type="project" value="UniProtKB-SubCell"/>
</dbReference>
<feature type="compositionally biased region" description="Basic residues" evidence="16">
    <location>
        <begin position="16"/>
        <end position="26"/>
    </location>
</feature>
<gene>
    <name evidence="19" type="ORF">OSCT_2949</name>
</gene>
<dbReference type="InterPro" id="IPR036388">
    <property type="entry name" value="WH-like_DNA-bd_sf"/>
</dbReference>
<keyword evidence="8 15" id="KW-0067">ATP-binding</keyword>
<comment type="caution">
    <text evidence="19">The sequence shown here is derived from an EMBL/GenBank/DDBJ whole genome shotgun (WGS) entry which is preliminary data.</text>
</comment>
<sequence>MAARGGNKRSTGSRSSKPKPTTRRGASKTPRWSIALRPEHQRELFALALITVALVTILFFLTGVAGGIGGMYVEVVRFAFGSGALVVPLTLGLLGGAILIQERMQDAKLSGSNTLGTLLVLTSILALLEFPFHDIHLLDRLDQGGGWIGYWIAELLDRSIGRPAAVLVVIVLGLAGIMLTFNITLRELYTGISLHFARFWAMLWSAPRRPTRPRPSADADLPFQPPPLGASDDLVATPIAARPTKASLFQRPGVEAPATPKPAPAKPAALPAPAPVSAKPSPVEPPAERRPLPPPEPVNATVQEALEGFEVTAVHRAWPLPVLDMLDSYQGDVGISEDDIRARSRLIEETLASFKVEAQVVNVNPGPAVTQFELQPAVGVKVSKITALEKDLALALAAPSIRIEAPIPGKAAVGIEIPNSAIALVGMREVIDSQEFEAHRGKLKLPLGKDVSGTPIIADMTKMPHLLVAGSTGSGKSVAVNAFLCGLLLRHSPDELKLILVDPKMVEMIVYNRVPHLLSPVVTELERVVPTLKWATREMERRYKIFARHGCRNLESYKQLGRKRADLEPMPYIMIVIDELADLMMMAPDETETYICRLAQMARATGIHLIIATQRPSVDVITGLIKANFPSRIAFAVTSQIDSRVILDGPGAEQLLGRGDMLYMAADSAKLVRIQGTFVSDREVERIVEFWRNAVPPASEAEVKAKPGGSLGMNGPGFSGALPGPRPSEPTEAIQSEEDFSPPAEFLSVDEQDELLVKARELVAQHERASASLLQRRLRIGYSKAAQLIDLLEQQGVVGPAEGGRSREVIKR</sequence>
<evidence type="ECO:0000259" key="18">
    <source>
        <dbReference type="PROSITE" id="PS50901"/>
    </source>
</evidence>
<dbReference type="PANTHER" id="PTHR22683:SF41">
    <property type="entry name" value="DNA TRANSLOCASE FTSK"/>
    <property type="match status" value="1"/>
</dbReference>
<evidence type="ECO:0000256" key="7">
    <source>
        <dbReference type="ARBA" id="ARBA00022829"/>
    </source>
</evidence>
<comment type="function">
    <text evidence="13">Essential cell division protein that coordinates cell division and chromosome segregation. The N-terminus is involved in assembly of the cell-division machinery. The C-terminus functions as a DNA motor that moves dsDNA in an ATP-dependent manner towards the dif recombination site, which is located within the replication terminus region. Required for activation of the Xer recombinase, allowing activation of chromosome unlinking by recombination.</text>
</comment>
<feature type="region of interest" description="Disordered" evidence="16">
    <location>
        <begin position="701"/>
        <end position="736"/>
    </location>
</feature>
<dbReference type="eggNOG" id="COG1674">
    <property type="taxonomic scope" value="Bacteria"/>
</dbReference>
<keyword evidence="10" id="KW-0238">DNA-binding</keyword>
<dbReference type="EMBL" id="ADVR01000121">
    <property type="protein sequence ID" value="EFO79203.1"/>
    <property type="molecule type" value="Genomic_DNA"/>
</dbReference>
<keyword evidence="4 19" id="KW-0132">Cell division</keyword>
<proteinExistence type="inferred from homology"/>
<feature type="compositionally biased region" description="Gly residues" evidence="16">
    <location>
        <begin position="709"/>
        <end position="718"/>
    </location>
</feature>
<feature type="transmembrane region" description="Helical" evidence="17">
    <location>
        <begin position="160"/>
        <end position="181"/>
    </location>
</feature>
<evidence type="ECO:0000313" key="20">
    <source>
        <dbReference type="Proteomes" id="UP000054010"/>
    </source>
</evidence>
<comment type="subunit">
    <text evidence="14">Homohexamer. Forms a ring that surrounds DNA.</text>
</comment>
<feature type="transmembrane region" description="Helical" evidence="17">
    <location>
        <begin position="44"/>
        <end position="72"/>
    </location>
</feature>
<dbReference type="InterPro" id="IPR003593">
    <property type="entry name" value="AAA+_ATPase"/>
</dbReference>
<dbReference type="Gene3D" id="1.10.10.10">
    <property type="entry name" value="Winged helix-like DNA-binding domain superfamily/Winged helix DNA-binding domain"/>
    <property type="match status" value="1"/>
</dbReference>
<dbReference type="Proteomes" id="UP000054010">
    <property type="component" value="Unassembled WGS sequence"/>
</dbReference>
<evidence type="ECO:0000256" key="12">
    <source>
        <dbReference type="ARBA" id="ARBA00023306"/>
    </source>
</evidence>
<feature type="region of interest" description="Disordered" evidence="16">
    <location>
        <begin position="1"/>
        <end position="32"/>
    </location>
</feature>
<dbReference type="GO" id="GO:0003677">
    <property type="term" value="F:DNA binding"/>
    <property type="evidence" value="ECO:0007669"/>
    <property type="project" value="UniProtKB-KW"/>
</dbReference>
<dbReference type="InterPro" id="IPR050206">
    <property type="entry name" value="FtsK/SpoIIIE/SftA"/>
</dbReference>
<dbReference type="GO" id="GO:0051301">
    <property type="term" value="P:cell division"/>
    <property type="evidence" value="ECO:0007669"/>
    <property type="project" value="UniProtKB-KW"/>
</dbReference>
<dbReference type="InterPro" id="IPR018541">
    <property type="entry name" value="Ftsk_gamma"/>
</dbReference>
<evidence type="ECO:0000256" key="5">
    <source>
        <dbReference type="ARBA" id="ARBA00022692"/>
    </source>
</evidence>
<feature type="binding site" evidence="15">
    <location>
        <begin position="470"/>
        <end position="477"/>
    </location>
    <ligand>
        <name>ATP</name>
        <dbReference type="ChEBI" id="CHEBI:30616"/>
    </ligand>
</feature>
<evidence type="ECO:0000256" key="15">
    <source>
        <dbReference type="PROSITE-ProRule" id="PRU00289"/>
    </source>
</evidence>
<keyword evidence="3" id="KW-1003">Cell membrane</keyword>
<dbReference type="Gene3D" id="3.30.980.40">
    <property type="match status" value="1"/>
</dbReference>
<keyword evidence="20" id="KW-1185">Reference proteome</keyword>
<dbReference type="InterPro" id="IPR025199">
    <property type="entry name" value="FtsK_4TM"/>
</dbReference>
<evidence type="ECO:0000256" key="17">
    <source>
        <dbReference type="SAM" id="Phobius"/>
    </source>
</evidence>
<evidence type="ECO:0000256" key="9">
    <source>
        <dbReference type="ARBA" id="ARBA00022989"/>
    </source>
</evidence>
<dbReference type="Pfam" id="PF17854">
    <property type="entry name" value="FtsK_alpha"/>
    <property type="match status" value="1"/>
</dbReference>
<evidence type="ECO:0000256" key="16">
    <source>
        <dbReference type="SAM" id="MobiDB-lite"/>
    </source>
</evidence>
<dbReference type="InterPro" id="IPR027417">
    <property type="entry name" value="P-loop_NTPase"/>
</dbReference>
<dbReference type="PANTHER" id="PTHR22683">
    <property type="entry name" value="SPORULATION PROTEIN RELATED"/>
    <property type="match status" value="1"/>
</dbReference>
<dbReference type="Gene3D" id="3.40.50.300">
    <property type="entry name" value="P-loop containing nucleotide triphosphate hydrolases"/>
    <property type="match status" value="1"/>
</dbReference>
<evidence type="ECO:0000256" key="10">
    <source>
        <dbReference type="ARBA" id="ARBA00023125"/>
    </source>
</evidence>
<accession>E1IHZ8</accession>
<keyword evidence="11 17" id="KW-0472">Membrane</keyword>
<keyword evidence="5 17" id="KW-0812">Transmembrane</keyword>
<comment type="subcellular location">
    <subcellularLocation>
        <location evidence="1">Cell membrane</location>
        <topology evidence="1">Multi-pass membrane protein</topology>
    </subcellularLocation>
</comment>
<dbReference type="HOGENOM" id="CLU_001981_9_7_0"/>
<protein>
    <submittedName>
        <fullName evidence="19">Cell division FtsK/SpoIIIE</fullName>
    </submittedName>
</protein>
<dbReference type="PROSITE" id="PS50901">
    <property type="entry name" value="FTSK"/>
    <property type="match status" value="1"/>
</dbReference>
<dbReference type="SMART" id="SM00382">
    <property type="entry name" value="AAA"/>
    <property type="match status" value="1"/>
</dbReference>
<feature type="compositionally biased region" description="Pro residues" evidence="16">
    <location>
        <begin position="259"/>
        <end position="274"/>
    </location>
</feature>
<evidence type="ECO:0000256" key="8">
    <source>
        <dbReference type="ARBA" id="ARBA00022840"/>
    </source>
</evidence>